<evidence type="ECO:0000256" key="4">
    <source>
        <dbReference type="ARBA" id="ARBA00022989"/>
    </source>
</evidence>
<evidence type="ECO:0000313" key="8">
    <source>
        <dbReference type="EMBL" id="RII36535.1"/>
    </source>
</evidence>
<dbReference type="InterPro" id="IPR012809">
    <property type="entry name" value="ECF_CbiQ"/>
</dbReference>
<feature type="transmembrane region" description="Helical" evidence="6">
    <location>
        <begin position="53"/>
        <end position="73"/>
    </location>
</feature>
<accession>A0A1V4IL88</accession>
<sequence length="270" mass="30812">MESINNSIYNLRFLDETAYKKSLVHSINPVAKLFVTLLYSMIVISFDKYDISGVVPFVFYPIIIFVLSGVPYSPVLKRMFVAMPFVLGVGILNPIFDTRIHIEILGIGIFGGWISFVSLIIKSSLTILAGLLLISTTKAHEIAWALRKIGVPKIFVIQFLLTYRYIFILSEEVLKIIKAYNLRSPFKNTVTLKVSGSLLGQMLMRSIDRANRVYNAMILRGFDGEYFYNHKNKLLIASLTYFFLWTIFIITLRFVNISELLGNLLMGVLR</sequence>
<dbReference type="EMBL" id="QXDJ01000001">
    <property type="protein sequence ID" value="RII36535.1"/>
    <property type="molecule type" value="Genomic_DNA"/>
</dbReference>
<dbReference type="OrthoDB" id="8585740at2"/>
<dbReference type="InterPro" id="IPR051611">
    <property type="entry name" value="ECF_transporter_component"/>
</dbReference>
<evidence type="ECO:0000256" key="3">
    <source>
        <dbReference type="ARBA" id="ARBA00022692"/>
    </source>
</evidence>
<evidence type="ECO:0000256" key="5">
    <source>
        <dbReference type="ARBA" id="ARBA00023136"/>
    </source>
</evidence>
<dbReference type="GO" id="GO:0006824">
    <property type="term" value="P:cobalt ion transport"/>
    <property type="evidence" value="ECO:0007669"/>
    <property type="project" value="InterPro"/>
</dbReference>
<dbReference type="InterPro" id="IPR003339">
    <property type="entry name" value="ABC/ECF_trnsptr_transmembrane"/>
</dbReference>
<dbReference type="PANTHER" id="PTHR34857">
    <property type="entry name" value="SLL0384 PROTEIN"/>
    <property type="match status" value="1"/>
</dbReference>
<dbReference type="EMBL" id="MZGT01000037">
    <property type="protein sequence ID" value="OPJ60696.1"/>
    <property type="molecule type" value="Genomic_DNA"/>
</dbReference>
<dbReference type="NCBIfam" id="TIGR02454">
    <property type="entry name" value="ECF_T_CbiQ"/>
    <property type="match status" value="1"/>
</dbReference>
<evidence type="ECO:0000313" key="10">
    <source>
        <dbReference type="Proteomes" id="UP000265930"/>
    </source>
</evidence>
<evidence type="ECO:0000313" key="9">
    <source>
        <dbReference type="Proteomes" id="UP000191056"/>
    </source>
</evidence>
<feature type="transmembrane region" description="Helical" evidence="6">
    <location>
        <begin position="108"/>
        <end position="134"/>
    </location>
</feature>
<keyword evidence="2" id="KW-1003">Cell membrane</keyword>
<evidence type="ECO:0000256" key="6">
    <source>
        <dbReference type="SAM" id="Phobius"/>
    </source>
</evidence>
<dbReference type="PANTHER" id="PTHR34857:SF2">
    <property type="entry name" value="SLL0384 PROTEIN"/>
    <property type="match status" value="1"/>
</dbReference>
<feature type="transmembrane region" description="Helical" evidence="6">
    <location>
        <begin position="234"/>
        <end position="255"/>
    </location>
</feature>
<comment type="subcellular location">
    <subcellularLocation>
        <location evidence="1">Cell membrane</location>
        <topology evidence="1">Multi-pass membrane protein</topology>
    </subcellularLocation>
</comment>
<feature type="transmembrane region" description="Helical" evidence="6">
    <location>
        <begin position="79"/>
        <end position="96"/>
    </location>
</feature>
<evidence type="ECO:0000256" key="1">
    <source>
        <dbReference type="ARBA" id="ARBA00004651"/>
    </source>
</evidence>
<reference evidence="8 10" key="2">
    <citation type="submission" date="2018-08" db="EMBL/GenBank/DDBJ databases">
        <title>Genome of Clostridium chromiireducens C1, DSM12136.</title>
        <authorList>
            <person name="Xing M."/>
            <person name="Wei Y."/>
            <person name="Ang E.L."/>
            <person name="Zhao H."/>
            <person name="Zhang Y."/>
        </authorList>
    </citation>
    <scope>NUCLEOTIDE SEQUENCE [LARGE SCALE GENOMIC DNA]</scope>
    <source>
        <strain evidence="8 10">C1</strain>
    </source>
</reference>
<dbReference type="AlphaFoldDB" id="A0A1V4IL88"/>
<dbReference type="CDD" id="cd16914">
    <property type="entry name" value="EcfT"/>
    <property type="match status" value="1"/>
</dbReference>
<reference evidence="7 9" key="1">
    <citation type="submission" date="2017-03" db="EMBL/GenBank/DDBJ databases">
        <title>Genome sequence of Clostridium chromiireducens DSM 23318.</title>
        <authorList>
            <person name="Poehlein A."/>
            <person name="Daniel R."/>
        </authorList>
    </citation>
    <scope>NUCLEOTIDE SEQUENCE [LARGE SCALE GENOMIC DNA]</scope>
    <source>
        <strain evidence="7 9">DSM 23318</strain>
    </source>
</reference>
<keyword evidence="3 6" id="KW-0812">Transmembrane</keyword>
<dbReference type="STRING" id="225345.CLCHR_28220"/>
<evidence type="ECO:0000313" key="7">
    <source>
        <dbReference type="EMBL" id="OPJ60696.1"/>
    </source>
</evidence>
<comment type="caution">
    <text evidence="7">The sequence shown here is derived from an EMBL/GenBank/DDBJ whole genome shotgun (WGS) entry which is preliminary data.</text>
</comment>
<keyword evidence="4 6" id="KW-1133">Transmembrane helix</keyword>
<evidence type="ECO:0000256" key="2">
    <source>
        <dbReference type="ARBA" id="ARBA00022475"/>
    </source>
</evidence>
<proteinExistence type="predicted"/>
<organism evidence="7 9">
    <name type="scientific">Clostridium chromiireducens</name>
    <dbReference type="NCBI Taxonomy" id="225345"/>
    <lineage>
        <taxon>Bacteria</taxon>
        <taxon>Bacillati</taxon>
        <taxon>Bacillota</taxon>
        <taxon>Clostridia</taxon>
        <taxon>Eubacteriales</taxon>
        <taxon>Clostridiaceae</taxon>
        <taxon>Clostridium</taxon>
    </lineage>
</organism>
<name>A0A1V4IL88_9CLOT</name>
<gene>
    <name evidence="7" type="primary">nikQ_3</name>
    <name evidence="8" type="synonym">cbiQ</name>
    <name evidence="7" type="ORF">CLCHR_28220</name>
    <name evidence="8" type="ORF">D2A34_03880</name>
</gene>
<dbReference type="Pfam" id="PF02361">
    <property type="entry name" value="CbiQ"/>
    <property type="match status" value="1"/>
</dbReference>
<keyword evidence="9" id="KW-1185">Reference proteome</keyword>
<dbReference type="Proteomes" id="UP000265930">
    <property type="component" value="Unassembled WGS sequence"/>
</dbReference>
<dbReference type="GO" id="GO:0043190">
    <property type="term" value="C:ATP-binding cassette (ABC) transporter complex"/>
    <property type="evidence" value="ECO:0007669"/>
    <property type="project" value="InterPro"/>
</dbReference>
<dbReference type="Proteomes" id="UP000191056">
    <property type="component" value="Unassembled WGS sequence"/>
</dbReference>
<dbReference type="RefSeq" id="WP_079440456.1">
    <property type="nucleotide sequence ID" value="NZ_MZGT01000037.1"/>
</dbReference>
<feature type="transmembrane region" description="Helical" evidence="6">
    <location>
        <begin position="29"/>
        <end position="46"/>
    </location>
</feature>
<keyword evidence="5 6" id="KW-0472">Membrane</keyword>
<protein>
    <submittedName>
        <fullName evidence="8">Cobalt ECF transporter T component CbiQ</fullName>
    </submittedName>
    <submittedName>
        <fullName evidence="7">Nickel transport protein NikQ</fullName>
    </submittedName>
</protein>